<evidence type="ECO:0000313" key="2">
    <source>
        <dbReference type="EMBL" id="MEX3744756.1"/>
    </source>
</evidence>
<evidence type="ECO:0000313" key="3">
    <source>
        <dbReference type="Proteomes" id="UP001558534"/>
    </source>
</evidence>
<protein>
    <submittedName>
        <fullName evidence="2">Uncharacterized protein</fullName>
    </submittedName>
</protein>
<gene>
    <name evidence="2" type="ORF">AB1300_06355</name>
</gene>
<feature type="transmembrane region" description="Helical" evidence="1">
    <location>
        <begin position="32"/>
        <end position="49"/>
    </location>
</feature>
<organism evidence="2 3">
    <name type="scientific">Lysinibacillus xylanilyticus</name>
    <dbReference type="NCBI Taxonomy" id="582475"/>
    <lineage>
        <taxon>Bacteria</taxon>
        <taxon>Bacillati</taxon>
        <taxon>Bacillota</taxon>
        <taxon>Bacilli</taxon>
        <taxon>Bacillales</taxon>
        <taxon>Bacillaceae</taxon>
        <taxon>Lysinibacillus</taxon>
    </lineage>
</organism>
<comment type="caution">
    <text evidence="2">The sequence shown here is derived from an EMBL/GenBank/DDBJ whole genome shotgun (WGS) entry which is preliminary data.</text>
</comment>
<keyword evidence="1" id="KW-0472">Membrane</keyword>
<name>A0ABV3VV45_9BACI</name>
<reference evidence="2 3" key="1">
    <citation type="submission" date="2024-07" db="EMBL/GenBank/DDBJ databases">
        <title>Characterization of a bacterium isolated from hydrolysated instant sea cucumber by whole-genome sequencing and metabolomics.</title>
        <authorList>
            <person name="Luo X."/>
            <person name="Zhang Z."/>
            <person name="Zheng Z."/>
            <person name="Zhang W."/>
            <person name="Ming T."/>
            <person name="Jiao L."/>
            <person name="Su X."/>
            <person name="Kong F."/>
            <person name="Xu J."/>
        </authorList>
    </citation>
    <scope>NUCLEOTIDE SEQUENCE [LARGE SCALE GENOMIC DNA]</scope>
    <source>
        <strain evidence="2 3">XL-2024</strain>
    </source>
</reference>
<keyword evidence="1" id="KW-1133">Transmembrane helix</keyword>
<dbReference type="EMBL" id="JBFRHK010000003">
    <property type="protein sequence ID" value="MEX3744756.1"/>
    <property type="molecule type" value="Genomic_DNA"/>
</dbReference>
<keyword evidence="3" id="KW-1185">Reference proteome</keyword>
<evidence type="ECO:0000256" key="1">
    <source>
        <dbReference type="SAM" id="Phobius"/>
    </source>
</evidence>
<sequence>MTNMTVMFIFILYIVISAIVLWFFTLGNFQDWLFRCTLVIFLPIIGWFIPSVWPKKILRNEGEQFEDYMNAQTDDIPIELRSSKLALERDRELAVVSIEEVLIISDFTTRRRVMLDLLKQDAMKYLDILQTAVMNDDTETSHYAVTAVIEVKRELSLLLQKLSVEFSQNPQDPHVARTYVQVIKEYLRSGFLDKQSTKNYRMTYIQVIQTIIENNQATEELFNEKIDMEMTLGELQAAEQTAFLFKERYPLSEKPYLQLLAIYCELKSASKFRTVLNNLKNAPITLTNDALVTVRYWSTGVNNTDEMVLE</sequence>
<accession>A0ABV3VV45</accession>
<proteinExistence type="predicted"/>
<feature type="transmembrane region" description="Helical" evidence="1">
    <location>
        <begin position="7"/>
        <end position="26"/>
    </location>
</feature>
<dbReference type="Proteomes" id="UP001558534">
    <property type="component" value="Unassembled WGS sequence"/>
</dbReference>
<keyword evidence="1" id="KW-0812">Transmembrane</keyword>
<dbReference type="RefSeq" id="WP_368635695.1">
    <property type="nucleotide sequence ID" value="NZ_JBFRHK010000003.1"/>
</dbReference>